<evidence type="ECO:0000313" key="2">
    <source>
        <dbReference type="Proteomes" id="UP001501842"/>
    </source>
</evidence>
<comment type="caution">
    <text evidence="1">The sequence shown here is derived from an EMBL/GenBank/DDBJ whole genome shotgun (WGS) entry which is preliminary data.</text>
</comment>
<reference evidence="1 2" key="1">
    <citation type="journal article" date="2019" name="Int. J. Syst. Evol. Microbiol.">
        <title>The Global Catalogue of Microorganisms (GCM) 10K type strain sequencing project: providing services to taxonomists for standard genome sequencing and annotation.</title>
        <authorList>
            <consortium name="The Broad Institute Genomics Platform"/>
            <consortium name="The Broad Institute Genome Sequencing Center for Infectious Disease"/>
            <person name="Wu L."/>
            <person name="Ma J."/>
        </authorList>
    </citation>
    <scope>NUCLEOTIDE SEQUENCE [LARGE SCALE GENOMIC DNA]</scope>
    <source>
        <strain evidence="1 2">JCM 8201</strain>
    </source>
</reference>
<sequence>MNALITLTATAVTFFSLGAVLGATYGTRSANTLVKRQQRRIARLIAERRELDEELGLDKEFPA</sequence>
<dbReference type="RefSeq" id="WP_344455875.1">
    <property type="nucleotide sequence ID" value="NZ_BAAATZ010000032.1"/>
</dbReference>
<protein>
    <submittedName>
        <fullName evidence="1">Uncharacterized protein</fullName>
    </submittedName>
</protein>
<evidence type="ECO:0000313" key="1">
    <source>
        <dbReference type="EMBL" id="GAA2736058.1"/>
    </source>
</evidence>
<gene>
    <name evidence="1" type="ORF">GCM10010439_62240</name>
</gene>
<accession>A0ABN3UN76</accession>
<name>A0ABN3UN76_9ACTN</name>
<dbReference type="EMBL" id="BAAATZ010000032">
    <property type="protein sequence ID" value="GAA2736058.1"/>
    <property type="molecule type" value="Genomic_DNA"/>
</dbReference>
<keyword evidence="2" id="KW-1185">Reference proteome</keyword>
<dbReference type="Proteomes" id="UP001501842">
    <property type="component" value="Unassembled WGS sequence"/>
</dbReference>
<proteinExistence type="predicted"/>
<organism evidence="1 2">
    <name type="scientific">Actinocorallia aurantiaca</name>
    <dbReference type="NCBI Taxonomy" id="46204"/>
    <lineage>
        <taxon>Bacteria</taxon>
        <taxon>Bacillati</taxon>
        <taxon>Actinomycetota</taxon>
        <taxon>Actinomycetes</taxon>
        <taxon>Streptosporangiales</taxon>
        <taxon>Thermomonosporaceae</taxon>
        <taxon>Actinocorallia</taxon>
    </lineage>
</organism>